<keyword evidence="8 13" id="KW-0548">Nucleotidyltransferase</keyword>
<dbReference type="EMBL" id="JAMXIB010000006">
    <property type="protein sequence ID" value="MCO5724928.1"/>
    <property type="molecule type" value="Genomic_DNA"/>
</dbReference>
<evidence type="ECO:0000256" key="8">
    <source>
        <dbReference type="ARBA" id="ARBA00022695"/>
    </source>
</evidence>
<keyword evidence="6 13" id="KW-0808">Transferase</keyword>
<evidence type="ECO:0000256" key="10">
    <source>
        <dbReference type="ARBA" id="ARBA00022840"/>
    </source>
</evidence>
<name>A0ABT1B022_9FLAO</name>
<comment type="subcellular location">
    <subcellularLocation>
        <location evidence="1 13">Cytoplasm</location>
    </subcellularLocation>
</comment>
<comment type="function">
    <text evidence="13">Required for the formation of a threonylcarbamoyl group on adenosine at position 37 (t(6)A37) in tRNAs that read codons beginning with adenine.</text>
</comment>
<evidence type="ECO:0000256" key="4">
    <source>
        <dbReference type="ARBA" id="ARBA00015492"/>
    </source>
</evidence>
<dbReference type="InterPro" id="IPR005145">
    <property type="entry name" value="Sua5_C"/>
</dbReference>
<evidence type="ECO:0000256" key="1">
    <source>
        <dbReference type="ARBA" id="ARBA00004496"/>
    </source>
</evidence>
<dbReference type="NCBIfam" id="TIGR00057">
    <property type="entry name" value="L-threonylcarbamoyladenylate synthase"/>
    <property type="match status" value="1"/>
</dbReference>
<dbReference type="InterPro" id="IPR017945">
    <property type="entry name" value="DHBP_synth_RibB-like_a/b_dom"/>
</dbReference>
<organism evidence="15 16">
    <name type="scientific">Robiginitalea marina</name>
    <dbReference type="NCBI Taxonomy" id="2954105"/>
    <lineage>
        <taxon>Bacteria</taxon>
        <taxon>Pseudomonadati</taxon>
        <taxon>Bacteroidota</taxon>
        <taxon>Flavobacteriia</taxon>
        <taxon>Flavobacteriales</taxon>
        <taxon>Flavobacteriaceae</taxon>
        <taxon>Robiginitalea</taxon>
    </lineage>
</organism>
<keyword evidence="16" id="KW-1185">Reference proteome</keyword>
<dbReference type="InterPro" id="IPR006070">
    <property type="entry name" value="Sua5-like_dom"/>
</dbReference>
<comment type="catalytic activity">
    <reaction evidence="12 13">
        <text>L-threonine + hydrogencarbonate + ATP = L-threonylcarbamoyladenylate + diphosphate + H2O</text>
        <dbReference type="Rhea" id="RHEA:36407"/>
        <dbReference type="ChEBI" id="CHEBI:15377"/>
        <dbReference type="ChEBI" id="CHEBI:17544"/>
        <dbReference type="ChEBI" id="CHEBI:30616"/>
        <dbReference type="ChEBI" id="CHEBI:33019"/>
        <dbReference type="ChEBI" id="CHEBI:57926"/>
        <dbReference type="ChEBI" id="CHEBI:73682"/>
        <dbReference type="EC" id="2.7.7.87"/>
    </reaction>
</comment>
<dbReference type="PROSITE" id="PS51163">
    <property type="entry name" value="YRDC"/>
    <property type="match status" value="1"/>
</dbReference>
<evidence type="ECO:0000256" key="7">
    <source>
        <dbReference type="ARBA" id="ARBA00022694"/>
    </source>
</evidence>
<comment type="similarity">
    <text evidence="2 13">Belongs to the SUA5 family.</text>
</comment>
<sequence length="318" mass="34142">MCGLDQAAEVIRGGGVVALPTETVYGLGANALDPMAAARIFEIKQRPSFDPLIVHIADMDQLYDLTPSRDPRIAQLAEAFWPGPLTLVLPKSEKVPDIVTSGLPTVGVRMPDHPMALELIRRAGCPIAAPSANKFGKISPTEASHVKKHLPEVDCILDGGKTRVGIESTIISLKPDGFQILRPGAVTREALMQVIPESSRAPVTGSPEAPGMLASHYSPSKPFYLFTPALLGQIDPSRMGYISFRGEVPGHFREVLTLSPDGDLKGYATRIFGAMHYFEDADVAGIVAEPVPEEGIGIAVMDRLRKAAHDWRAPGEAN</sequence>
<dbReference type="Pfam" id="PF03481">
    <property type="entry name" value="Sua5_C"/>
    <property type="match status" value="1"/>
</dbReference>
<dbReference type="Proteomes" id="UP001206312">
    <property type="component" value="Unassembled WGS sequence"/>
</dbReference>
<dbReference type="PANTHER" id="PTHR17490:SF16">
    <property type="entry name" value="THREONYLCARBAMOYL-AMP SYNTHASE"/>
    <property type="match status" value="1"/>
</dbReference>
<dbReference type="EC" id="2.7.7.87" evidence="3 13"/>
<evidence type="ECO:0000256" key="6">
    <source>
        <dbReference type="ARBA" id="ARBA00022679"/>
    </source>
</evidence>
<keyword evidence="10 13" id="KW-0067">ATP-binding</keyword>
<protein>
    <recommendedName>
        <fullName evidence="4 13">Threonylcarbamoyl-AMP synthase</fullName>
        <shortName evidence="13">TC-AMP synthase</shortName>
        <ecNumber evidence="3 13">2.7.7.87</ecNumber>
    </recommendedName>
    <alternativeName>
        <fullName evidence="11 13">L-threonylcarbamoyladenylate synthase</fullName>
    </alternativeName>
</protein>
<dbReference type="GO" id="GO:0061710">
    <property type="term" value="F:L-threonylcarbamoyladenylate synthase"/>
    <property type="evidence" value="ECO:0007669"/>
    <property type="project" value="UniProtKB-EC"/>
</dbReference>
<evidence type="ECO:0000256" key="9">
    <source>
        <dbReference type="ARBA" id="ARBA00022741"/>
    </source>
</evidence>
<dbReference type="SUPFAM" id="SSF55821">
    <property type="entry name" value="YrdC/RibB"/>
    <property type="match status" value="1"/>
</dbReference>
<dbReference type="Gene3D" id="3.40.50.11030">
    <property type="entry name" value="Threonylcarbamoyl-AMP synthase, C-terminal domain"/>
    <property type="match status" value="1"/>
</dbReference>
<accession>A0ABT1B022</accession>
<keyword evidence="7 13" id="KW-0819">tRNA processing</keyword>
<reference evidence="15 16" key="1">
    <citation type="submission" date="2022-06" db="EMBL/GenBank/DDBJ databases">
        <authorList>
            <person name="Xuan X."/>
        </authorList>
    </citation>
    <scope>NUCLEOTIDE SEQUENCE [LARGE SCALE GENOMIC DNA]</scope>
    <source>
        <strain evidence="15 16">2V75</strain>
    </source>
</reference>
<dbReference type="InterPro" id="IPR038385">
    <property type="entry name" value="Sua5/YwlC_C"/>
</dbReference>
<evidence type="ECO:0000256" key="12">
    <source>
        <dbReference type="ARBA" id="ARBA00048366"/>
    </source>
</evidence>
<evidence type="ECO:0000259" key="14">
    <source>
        <dbReference type="PROSITE" id="PS51163"/>
    </source>
</evidence>
<evidence type="ECO:0000256" key="13">
    <source>
        <dbReference type="PIRNR" id="PIRNR004930"/>
    </source>
</evidence>
<proteinExistence type="inferred from homology"/>
<comment type="caution">
    <text evidence="15">The sequence shown here is derived from an EMBL/GenBank/DDBJ whole genome shotgun (WGS) entry which is preliminary data.</text>
</comment>
<keyword evidence="5 13" id="KW-0963">Cytoplasm</keyword>
<dbReference type="InterPro" id="IPR010923">
    <property type="entry name" value="T(6)A37_SUA5"/>
</dbReference>
<evidence type="ECO:0000256" key="2">
    <source>
        <dbReference type="ARBA" id="ARBA00007663"/>
    </source>
</evidence>
<evidence type="ECO:0000313" key="16">
    <source>
        <dbReference type="Proteomes" id="UP001206312"/>
    </source>
</evidence>
<dbReference type="RefSeq" id="WP_252741307.1">
    <property type="nucleotide sequence ID" value="NZ_JAMXIB010000006.1"/>
</dbReference>
<dbReference type="PIRSF" id="PIRSF004930">
    <property type="entry name" value="Tln_factor_SUA5"/>
    <property type="match status" value="1"/>
</dbReference>
<evidence type="ECO:0000256" key="11">
    <source>
        <dbReference type="ARBA" id="ARBA00029774"/>
    </source>
</evidence>
<evidence type="ECO:0000313" key="15">
    <source>
        <dbReference type="EMBL" id="MCO5724928.1"/>
    </source>
</evidence>
<evidence type="ECO:0000256" key="5">
    <source>
        <dbReference type="ARBA" id="ARBA00022490"/>
    </source>
</evidence>
<dbReference type="Gene3D" id="3.90.870.10">
    <property type="entry name" value="DHBP synthase"/>
    <property type="match status" value="1"/>
</dbReference>
<dbReference type="Pfam" id="PF01300">
    <property type="entry name" value="Sua5_yciO_yrdC"/>
    <property type="match status" value="1"/>
</dbReference>
<dbReference type="PANTHER" id="PTHR17490">
    <property type="entry name" value="SUA5"/>
    <property type="match status" value="1"/>
</dbReference>
<feature type="domain" description="YrdC-like" evidence="14">
    <location>
        <begin position="1"/>
        <end position="186"/>
    </location>
</feature>
<dbReference type="InterPro" id="IPR050156">
    <property type="entry name" value="TC-AMP_synthase_SUA5"/>
</dbReference>
<keyword evidence="9 13" id="KW-0547">Nucleotide-binding</keyword>
<evidence type="ECO:0000256" key="3">
    <source>
        <dbReference type="ARBA" id="ARBA00012584"/>
    </source>
</evidence>
<gene>
    <name evidence="15" type="ORF">NG653_08680</name>
</gene>